<dbReference type="Proteomes" id="UP000032352">
    <property type="component" value="Chromosome"/>
</dbReference>
<dbReference type="KEGG" id="tvd:SG34_023550"/>
<accession>A0AAE9YZZ8</accession>
<reference evidence="2 3" key="1">
    <citation type="journal article" date="2015" name="Genome Announc.">
        <title>Draft Genome Sequences of Marine Isolates of Thalassomonas viridans and Thalassomonas actiniarum.</title>
        <authorList>
            <person name="Olonade I."/>
            <person name="van Zyl L.J."/>
            <person name="Trindade M."/>
        </authorList>
    </citation>
    <scope>NUCLEOTIDE SEQUENCE [LARGE SCALE GENOMIC DNA]</scope>
    <source>
        <strain evidence="2 3">XOM25</strain>
    </source>
</reference>
<protein>
    <submittedName>
        <fullName evidence="2">DUF3450 domain-containing protein</fullName>
    </submittedName>
</protein>
<keyword evidence="3" id="KW-1185">Reference proteome</keyword>
<keyword evidence="1" id="KW-0732">Signal</keyword>
<gene>
    <name evidence="2" type="ORF">SG34_023550</name>
</gene>
<proteinExistence type="predicted"/>
<dbReference type="AlphaFoldDB" id="A0AAE9YZZ8"/>
<evidence type="ECO:0000313" key="3">
    <source>
        <dbReference type="Proteomes" id="UP000032352"/>
    </source>
</evidence>
<evidence type="ECO:0000313" key="2">
    <source>
        <dbReference type="EMBL" id="WDE04286.1"/>
    </source>
</evidence>
<reference evidence="2 3" key="2">
    <citation type="journal article" date="2022" name="Mar. Drugs">
        <title>Bioassay-Guided Fractionation Leads to the Detection of Cholic Acid Generated by the Rare Thalassomonas sp.</title>
        <authorList>
            <person name="Pheiffer F."/>
            <person name="Schneider Y.K."/>
            <person name="Hansen E.H."/>
            <person name="Andersen J.H."/>
            <person name="Isaksson J."/>
            <person name="Busche T."/>
            <person name="R C."/>
            <person name="Kalinowski J."/>
            <person name="Zyl L.V."/>
            <person name="Trindade M."/>
        </authorList>
    </citation>
    <scope>NUCLEOTIDE SEQUENCE [LARGE SCALE GENOMIC DNA]</scope>
    <source>
        <strain evidence="2 3">XOM25</strain>
    </source>
</reference>
<organism evidence="2 3">
    <name type="scientific">Thalassomonas viridans</name>
    <dbReference type="NCBI Taxonomy" id="137584"/>
    <lineage>
        <taxon>Bacteria</taxon>
        <taxon>Pseudomonadati</taxon>
        <taxon>Pseudomonadota</taxon>
        <taxon>Gammaproteobacteria</taxon>
        <taxon>Alteromonadales</taxon>
        <taxon>Colwelliaceae</taxon>
        <taxon>Thalassomonas</taxon>
    </lineage>
</organism>
<feature type="chain" id="PRO_5042273334" evidence="1">
    <location>
        <begin position="25"/>
        <end position="255"/>
    </location>
</feature>
<dbReference type="PIRSF" id="PIRSF028069">
    <property type="entry name" value="UCP028069"/>
    <property type="match status" value="1"/>
</dbReference>
<dbReference type="RefSeq" id="WP_084723702.1">
    <property type="nucleotide sequence ID" value="NZ_CP059733.1"/>
</dbReference>
<sequence length="255" mass="28674">MNLSKLAKACACTGLATLALSTQAQETQLGDVVAAGQSINRSANKSQQRVDALNDKTQSKLQQFKTVNKEIDGLQVYNQQMQTQLDNQLAELAQIKASMTQVSIIERQVSPLMSRMINTLESFVELDVPFLPQERAQRIAGLKKMMERADIAVAEKFRRVLEAYQVEVDYGRTIEAYSGLLEVAGGERDVDFLRIGRVSFVYQTRDGKHLGLWDQQSKSWQELPAKYRTDINKALRIARKQLAPDLIMVPLDLAE</sequence>
<name>A0AAE9YZZ8_9GAMM</name>
<dbReference type="Pfam" id="PF11932">
    <property type="entry name" value="DUF3450"/>
    <property type="match status" value="1"/>
</dbReference>
<feature type="signal peptide" evidence="1">
    <location>
        <begin position="1"/>
        <end position="24"/>
    </location>
</feature>
<dbReference type="EMBL" id="CP059733">
    <property type="protein sequence ID" value="WDE04286.1"/>
    <property type="molecule type" value="Genomic_DNA"/>
</dbReference>
<evidence type="ECO:0000256" key="1">
    <source>
        <dbReference type="SAM" id="SignalP"/>
    </source>
</evidence>
<dbReference type="InterPro" id="IPR016866">
    <property type="entry name" value="UCP028069"/>
</dbReference>